<proteinExistence type="predicted"/>
<reference evidence="1" key="1">
    <citation type="submission" date="2022-11" db="EMBL/GenBank/DDBJ databases">
        <title>Chromosome-level genome of Pogonophryne albipinna.</title>
        <authorList>
            <person name="Jo E."/>
        </authorList>
    </citation>
    <scope>NUCLEOTIDE SEQUENCE</scope>
    <source>
        <strain evidence="1">SGF0006</strain>
        <tissue evidence="1">Muscle</tissue>
    </source>
</reference>
<sequence length="72" mass="7864">MAEGFDFTSAPQYPSVTLKEEKQRSLHGCIKPRSLNNGSLAWTARGEAICHGESEVPLSDIVECEGRLMRAG</sequence>
<dbReference type="Proteomes" id="UP001219934">
    <property type="component" value="Unassembled WGS sequence"/>
</dbReference>
<protein>
    <submittedName>
        <fullName evidence="1">Uncharacterized protein</fullName>
    </submittedName>
</protein>
<evidence type="ECO:0000313" key="1">
    <source>
        <dbReference type="EMBL" id="KAJ4932520.1"/>
    </source>
</evidence>
<keyword evidence="2" id="KW-1185">Reference proteome</keyword>
<accession>A0AAD6AW73</accession>
<gene>
    <name evidence="1" type="ORF">JOQ06_010938</name>
</gene>
<evidence type="ECO:0000313" key="2">
    <source>
        <dbReference type="Proteomes" id="UP001219934"/>
    </source>
</evidence>
<name>A0AAD6AW73_9TELE</name>
<comment type="caution">
    <text evidence="1">The sequence shown here is derived from an EMBL/GenBank/DDBJ whole genome shotgun (WGS) entry which is preliminary data.</text>
</comment>
<dbReference type="EMBL" id="JAPTMU010000014">
    <property type="protein sequence ID" value="KAJ4932520.1"/>
    <property type="molecule type" value="Genomic_DNA"/>
</dbReference>
<dbReference type="AlphaFoldDB" id="A0AAD6AW73"/>
<organism evidence="1 2">
    <name type="scientific">Pogonophryne albipinna</name>
    <dbReference type="NCBI Taxonomy" id="1090488"/>
    <lineage>
        <taxon>Eukaryota</taxon>
        <taxon>Metazoa</taxon>
        <taxon>Chordata</taxon>
        <taxon>Craniata</taxon>
        <taxon>Vertebrata</taxon>
        <taxon>Euteleostomi</taxon>
        <taxon>Actinopterygii</taxon>
        <taxon>Neopterygii</taxon>
        <taxon>Teleostei</taxon>
        <taxon>Neoteleostei</taxon>
        <taxon>Acanthomorphata</taxon>
        <taxon>Eupercaria</taxon>
        <taxon>Perciformes</taxon>
        <taxon>Notothenioidei</taxon>
        <taxon>Pogonophryne</taxon>
    </lineage>
</organism>